<organism evidence="2">
    <name type="scientific">marine metagenome</name>
    <dbReference type="NCBI Taxonomy" id="408172"/>
    <lineage>
        <taxon>unclassified sequences</taxon>
        <taxon>metagenomes</taxon>
        <taxon>ecological metagenomes</taxon>
    </lineage>
</organism>
<dbReference type="Gene3D" id="2.60.120.380">
    <property type="match status" value="1"/>
</dbReference>
<feature type="non-terminal residue" evidence="2">
    <location>
        <position position="1"/>
    </location>
</feature>
<dbReference type="EMBL" id="UINC01226358">
    <property type="protein sequence ID" value="SVE56813.1"/>
    <property type="molecule type" value="Genomic_DNA"/>
</dbReference>
<gene>
    <name evidence="2" type="ORF">METZ01_LOCUS509667</name>
</gene>
<dbReference type="SUPFAM" id="SSF89260">
    <property type="entry name" value="Collagen-binding domain"/>
    <property type="match status" value="1"/>
</dbReference>
<sequence>EVSKMLPIEQDSFIPTVDDPDSFDATTLDNTLADASTISVDDTQERNFHNDTDVDFVEFTLAIDSDIAVTTSGTAGGTIITLLDHSGSVLEAVGSSNAATFFPPLNRTRLPAGTYYLEIKNAFPNMGFPYTLNLKADGYPTAPSGITITPATGKLTISWTAVTGATSYRVYYVNMAWQNAAEGESPITVMTPSIELTGLPTEQATSIRISALIDDRESAKSATHDARPLP</sequence>
<name>A0A383EK21_9ZZZZ</name>
<evidence type="ECO:0000313" key="2">
    <source>
        <dbReference type="EMBL" id="SVE56813.1"/>
    </source>
</evidence>
<proteinExistence type="predicted"/>
<accession>A0A383EK21</accession>
<dbReference type="AlphaFoldDB" id="A0A383EK21"/>
<dbReference type="PROSITE" id="PS50853">
    <property type="entry name" value="FN3"/>
    <property type="match status" value="1"/>
</dbReference>
<feature type="domain" description="Fibronectin type-III" evidence="1">
    <location>
        <begin position="142"/>
        <end position="230"/>
    </location>
</feature>
<feature type="non-terminal residue" evidence="2">
    <location>
        <position position="230"/>
    </location>
</feature>
<reference evidence="2" key="1">
    <citation type="submission" date="2018-05" db="EMBL/GenBank/DDBJ databases">
        <authorList>
            <person name="Lanie J.A."/>
            <person name="Ng W.-L."/>
            <person name="Kazmierczak K.M."/>
            <person name="Andrzejewski T.M."/>
            <person name="Davidsen T.M."/>
            <person name="Wayne K.J."/>
            <person name="Tettelin H."/>
            <person name="Glass J.I."/>
            <person name="Rusch D."/>
            <person name="Podicherti R."/>
            <person name="Tsui H.-C.T."/>
            <person name="Winkler M.E."/>
        </authorList>
    </citation>
    <scope>NUCLEOTIDE SEQUENCE</scope>
</reference>
<protein>
    <recommendedName>
        <fullName evidence="1">Fibronectin type-III domain-containing protein</fullName>
    </recommendedName>
</protein>
<dbReference type="SMART" id="SM00060">
    <property type="entry name" value="FN3"/>
    <property type="match status" value="1"/>
</dbReference>
<dbReference type="SUPFAM" id="SSF49265">
    <property type="entry name" value="Fibronectin type III"/>
    <property type="match status" value="1"/>
</dbReference>
<dbReference type="InterPro" id="IPR003961">
    <property type="entry name" value="FN3_dom"/>
</dbReference>
<dbReference type="InterPro" id="IPR036116">
    <property type="entry name" value="FN3_sf"/>
</dbReference>
<dbReference type="Gene3D" id="2.60.40.10">
    <property type="entry name" value="Immunoglobulins"/>
    <property type="match status" value="1"/>
</dbReference>
<evidence type="ECO:0000259" key="1">
    <source>
        <dbReference type="PROSITE" id="PS50853"/>
    </source>
</evidence>
<dbReference type="InterPro" id="IPR013783">
    <property type="entry name" value="Ig-like_fold"/>
</dbReference>